<organism evidence="1 3">
    <name type="scientific">Aquisalinus luteolus</name>
    <dbReference type="NCBI Taxonomy" id="1566827"/>
    <lineage>
        <taxon>Bacteria</taxon>
        <taxon>Pseudomonadati</taxon>
        <taxon>Pseudomonadota</taxon>
        <taxon>Alphaproteobacteria</taxon>
        <taxon>Parvularculales</taxon>
        <taxon>Parvularculaceae</taxon>
        <taxon>Aquisalinus</taxon>
    </lineage>
</organism>
<reference evidence="2 4" key="2">
    <citation type="submission" date="2020-02" db="EMBL/GenBank/DDBJ databases">
        <title>Genome sequence of Parvularcula flava strain NH6-79.</title>
        <authorList>
            <person name="Abdul Karim M.H."/>
            <person name="Lam M.Q."/>
            <person name="Chen S.J."/>
            <person name="Yahya A."/>
            <person name="Shahir S."/>
            <person name="Shamsir M.S."/>
            <person name="Chong C.S."/>
        </authorList>
    </citation>
    <scope>NUCLEOTIDE SEQUENCE [LARGE SCALE GENOMIC DNA]</scope>
    <source>
        <strain evidence="2 4">NH6-79</strain>
    </source>
</reference>
<dbReference type="AlphaFoldDB" id="A0A8J3A4I5"/>
<sequence length="82" mass="9231">MTDTQPKSKPVYRIGFAPYDGVDNNGQRKLGYPIELGSCWQRAQAERGLVAKFRMIPDLRDGVLLLLPVNEDDRPANTELDV</sequence>
<proteinExistence type="predicted"/>
<dbReference type="Proteomes" id="UP000818603">
    <property type="component" value="Unassembled WGS sequence"/>
</dbReference>
<dbReference type="Proteomes" id="UP000621856">
    <property type="component" value="Unassembled WGS sequence"/>
</dbReference>
<reference evidence="1" key="1">
    <citation type="journal article" date="2014" name="Int. J. Syst. Evol. Microbiol.">
        <title>Complete genome sequence of Corynebacterium casei LMG S-19264T (=DSM 44701T), isolated from a smear-ripened cheese.</title>
        <authorList>
            <consortium name="US DOE Joint Genome Institute (JGI-PGF)"/>
            <person name="Walter F."/>
            <person name="Albersmeier A."/>
            <person name="Kalinowski J."/>
            <person name="Ruckert C."/>
        </authorList>
    </citation>
    <scope>NUCLEOTIDE SEQUENCE</scope>
    <source>
        <strain evidence="1">CGMCC 1.14984</strain>
    </source>
</reference>
<dbReference type="EMBL" id="BMGZ01000006">
    <property type="protein sequence ID" value="GGI02293.1"/>
    <property type="molecule type" value="Genomic_DNA"/>
</dbReference>
<evidence type="ECO:0000313" key="4">
    <source>
        <dbReference type="Proteomes" id="UP000818603"/>
    </source>
</evidence>
<gene>
    <name evidence="2" type="ORF">FF098_017090</name>
    <name evidence="1" type="ORF">GCM10011355_34960</name>
</gene>
<protein>
    <submittedName>
        <fullName evidence="1">Uncharacterized protein</fullName>
    </submittedName>
</protein>
<dbReference type="EMBL" id="VCJR02000007">
    <property type="protein sequence ID" value="NHK29626.1"/>
    <property type="molecule type" value="Genomic_DNA"/>
</dbReference>
<evidence type="ECO:0000313" key="3">
    <source>
        <dbReference type="Proteomes" id="UP000621856"/>
    </source>
</evidence>
<evidence type="ECO:0000313" key="2">
    <source>
        <dbReference type="EMBL" id="NHK29626.1"/>
    </source>
</evidence>
<accession>A0A8J3A4I5</accession>
<dbReference type="RefSeq" id="WP_155142873.1">
    <property type="nucleotide sequence ID" value="NZ_BMGZ01000006.1"/>
</dbReference>
<comment type="caution">
    <text evidence="1">The sequence shown here is derived from an EMBL/GenBank/DDBJ whole genome shotgun (WGS) entry which is preliminary data.</text>
</comment>
<evidence type="ECO:0000313" key="1">
    <source>
        <dbReference type="EMBL" id="GGI02293.1"/>
    </source>
</evidence>
<reference evidence="1" key="3">
    <citation type="submission" date="2020-09" db="EMBL/GenBank/DDBJ databases">
        <authorList>
            <person name="Sun Q."/>
            <person name="Zhou Y."/>
        </authorList>
    </citation>
    <scope>NUCLEOTIDE SEQUENCE</scope>
    <source>
        <strain evidence="1">CGMCC 1.14984</strain>
    </source>
</reference>
<keyword evidence="4" id="KW-1185">Reference proteome</keyword>
<name>A0A8J3A4I5_9PROT</name>